<keyword evidence="3" id="KW-1003">Cell membrane</keyword>
<keyword evidence="10" id="KW-0808">Transferase</keyword>
<keyword evidence="6 7" id="KW-0472">Membrane</keyword>
<dbReference type="GO" id="GO:0008168">
    <property type="term" value="F:methyltransferase activity"/>
    <property type="evidence" value="ECO:0007669"/>
    <property type="project" value="UniProtKB-KW"/>
</dbReference>
<dbReference type="Gene3D" id="1.20.120.1220">
    <property type="match status" value="1"/>
</dbReference>
<name>A0A1T4RAU1_9FIRM</name>
<protein>
    <submittedName>
        <fullName evidence="10">Leader peptidase (Prepilin peptidase) / N-methyltransferase</fullName>
    </submittedName>
</protein>
<evidence type="ECO:0000313" key="11">
    <source>
        <dbReference type="Proteomes" id="UP000189933"/>
    </source>
</evidence>
<evidence type="ECO:0000313" key="10">
    <source>
        <dbReference type="EMBL" id="SKA12936.1"/>
    </source>
</evidence>
<sequence length="247" mass="27692">MSVLSLLLGLIIGSFLNVVIYRLPRDQSLLWPGSSCPHCEQPLKWWHLVPVFSFFWQRGKCAYCGQPISWQYPLVEMTNALLWWQAYSFYGLSSQALFSALLGSWLLVHTVIDWQQRLLLNKVNLAGAVLAVAHIFLNGEPSWTSALIGAFLGGGVLFLIAFLYPAGMGLGDGKMALVMGLWLGWPQVFLALFLASLLGATAGILLGLKKDQIRGMSLPFGPFLAMGTYVVWYWSDRLLNWYWQVML</sequence>
<feature type="domain" description="Prepilin peptidase A24 N-terminal" evidence="9">
    <location>
        <begin position="7"/>
        <end position="87"/>
    </location>
</feature>
<evidence type="ECO:0000256" key="1">
    <source>
        <dbReference type="ARBA" id="ARBA00004651"/>
    </source>
</evidence>
<comment type="similarity">
    <text evidence="2">Belongs to the peptidase A24 family.</text>
</comment>
<keyword evidence="5 7" id="KW-1133">Transmembrane helix</keyword>
<feature type="transmembrane region" description="Helical" evidence="7">
    <location>
        <begin position="6"/>
        <end position="23"/>
    </location>
</feature>
<dbReference type="PANTHER" id="PTHR30487:SF0">
    <property type="entry name" value="PREPILIN LEADER PEPTIDASE_N-METHYLTRANSFERASE-RELATED"/>
    <property type="match status" value="1"/>
</dbReference>
<reference evidence="11" key="1">
    <citation type="submission" date="2017-02" db="EMBL/GenBank/DDBJ databases">
        <authorList>
            <person name="Varghese N."/>
            <person name="Submissions S."/>
        </authorList>
    </citation>
    <scope>NUCLEOTIDE SEQUENCE [LARGE SCALE GENOMIC DNA]</scope>
    <source>
        <strain evidence="11">DSM 16521</strain>
    </source>
</reference>
<keyword evidence="10" id="KW-0489">Methyltransferase</keyword>
<keyword evidence="4 7" id="KW-0812">Transmembrane</keyword>
<dbReference type="InterPro" id="IPR000045">
    <property type="entry name" value="Prepilin_IV_endopep_pep"/>
</dbReference>
<evidence type="ECO:0000259" key="9">
    <source>
        <dbReference type="Pfam" id="PF06750"/>
    </source>
</evidence>
<evidence type="ECO:0000256" key="2">
    <source>
        <dbReference type="ARBA" id="ARBA00005801"/>
    </source>
</evidence>
<evidence type="ECO:0000256" key="3">
    <source>
        <dbReference type="ARBA" id="ARBA00022475"/>
    </source>
</evidence>
<dbReference type="InterPro" id="IPR010627">
    <property type="entry name" value="Prepilin_pept_A24_N"/>
</dbReference>
<feature type="transmembrane region" description="Helical" evidence="7">
    <location>
        <begin position="184"/>
        <end position="206"/>
    </location>
</feature>
<dbReference type="OrthoDB" id="9789291at2"/>
<evidence type="ECO:0000256" key="6">
    <source>
        <dbReference type="ARBA" id="ARBA00023136"/>
    </source>
</evidence>
<feature type="transmembrane region" description="Helical" evidence="7">
    <location>
        <begin position="144"/>
        <end position="164"/>
    </location>
</feature>
<feature type="domain" description="Prepilin type IV endopeptidase peptidase" evidence="8">
    <location>
        <begin position="101"/>
        <end position="203"/>
    </location>
</feature>
<proteinExistence type="inferred from homology"/>
<dbReference type="GO" id="GO:0005886">
    <property type="term" value="C:plasma membrane"/>
    <property type="evidence" value="ECO:0007669"/>
    <property type="project" value="UniProtKB-SubCell"/>
</dbReference>
<feature type="transmembrane region" description="Helical" evidence="7">
    <location>
        <begin position="119"/>
        <end position="137"/>
    </location>
</feature>
<gene>
    <name evidence="10" type="ORF">SAMN02745885_02006</name>
</gene>
<comment type="subcellular location">
    <subcellularLocation>
        <location evidence="1">Cell membrane</location>
        <topology evidence="1">Multi-pass membrane protein</topology>
    </subcellularLocation>
</comment>
<dbReference type="Pfam" id="PF01478">
    <property type="entry name" value="Peptidase_A24"/>
    <property type="match status" value="1"/>
</dbReference>
<dbReference type="EMBL" id="FUXM01000027">
    <property type="protein sequence ID" value="SKA12936.1"/>
    <property type="molecule type" value="Genomic_DNA"/>
</dbReference>
<evidence type="ECO:0000259" key="8">
    <source>
        <dbReference type="Pfam" id="PF01478"/>
    </source>
</evidence>
<dbReference type="InterPro" id="IPR050882">
    <property type="entry name" value="Prepilin_peptidase/N-MTase"/>
</dbReference>
<keyword evidence="11" id="KW-1185">Reference proteome</keyword>
<dbReference type="PANTHER" id="PTHR30487">
    <property type="entry name" value="TYPE 4 PREPILIN-LIKE PROTEINS LEADER PEPTIDE-PROCESSING ENZYME"/>
    <property type="match status" value="1"/>
</dbReference>
<dbReference type="AlphaFoldDB" id="A0A1T4RAU1"/>
<dbReference type="RefSeq" id="WP_078666036.1">
    <property type="nucleotide sequence ID" value="NZ_FUXM01000027.1"/>
</dbReference>
<dbReference type="Proteomes" id="UP000189933">
    <property type="component" value="Unassembled WGS sequence"/>
</dbReference>
<evidence type="ECO:0000256" key="7">
    <source>
        <dbReference type="SAM" id="Phobius"/>
    </source>
</evidence>
<evidence type="ECO:0000256" key="5">
    <source>
        <dbReference type="ARBA" id="ARBA00022989"/>
    </source>
</evidence>
<accession>A0A1T4RAU1</accession>
<dbReference type="GO" id="GO:0006465">
    <property type="term" value="P:signal peptide processing"/>
    <property type="evidence" value="ECO:0007669"/>
    <property type="project" value="TreeGrafter"/>
</dbReference>
<dbReference type="GO" id="GO:0032259">
    <property type="term" value="P:methylation"/>
    <property type="evidence" value="ECO:0007669"/>
    <property type="project" value="UniProtKB-KW"/>
</dbReference>
<organism evidence="10 11">
    <name type="scientific">Carboxydocella sporoproducens DSM 16521</name>
    <dbReference type="NCBI Taxonomy" id="1121270"/>
    <lineage>
        <taxon>Bacteria</taxon>
        <taxon>Bacillati</taxon>
        <taxon>Bacillota</taxon>
        <taxon>Clostridia</taxon>
        <taxon>Eubacteriales</taxon>
        <taxon>Clostridiales Family XVI. Incertae Sedis</taxon>
        <taxon>Carboxydocella</taxon>
    </lineage>
</organism>
<dbReference type="Pfam" id="PF06750">
    <property type="entry name" value="A24_N_bact"/>
    <property type="match status" value="1"/>
</dbReference>
<feature type="transmembrane region" description="Helical" evidence="7">
    <location>
        <begin position="87"/>
        <end position="107"/>
    </location>
</feature>
<evidence type="ECO:0000256" key="4">
    <source>
        <dbReference type="ARBA" id="ARBA00022692"/>
    </source>
</evidence>
<feature type="transmembrane region" description="Helical" evidence="7">
    <location>
        <begin position="218"/>
        <end position="235"/>
    </location>
</feature>
<dbReference type="GO" id="GO:0004190">
    <property type="term" value="F:aspartic-type endopeptidase activity"/>
    <property type="evidence" value="ECO:0007669"/>
    <property type="project" value="InterPro"/>
</dbReference>